<evidence type="ECO:0000256" key="1">
    <source>
        <dbReference type="ARBA" id="ARBA00001947"/>
    </source>
</evidence>
<reference evidence="14" key="2">
    <citation type="journal article" date="2021" name="PeerJ">
        <title>Extensive microbial diversity within the chicken gut microbiome revealed by metagenomics and culture.</title>
        <authorList>
            <person name="Gilroy R."/>
            <person name="Ravi A."/>
            <person name="Getino M."/>
            <person name="Pursley I."/>
            <person name="Horton D.L."/>
            <person name="Alikhan N.F."/>
            <person name="Baker D."/>
            <person name="Gharbi K."/>
            <person name="Hall N."/>
            <person name="Watson M."/>
            <person name="Adriaenssens E.M."/>
            <person name="Foster-Nyarko E."/>
            <person name="Jarju S."/>
            <person name="Secka A."/>
            <person name="Antonio M."/>
            <person name="Oren A."/>
            <person name="Chaudhuri R.R."/>
            <person name="La Ragione R."/>
            <person name="Hildebrand F."/>
            <person name="Pallen M.J."/>
        </authorList>
    </citation>
    <scope>NUCLEOTIDE SEQUENCE</scope>
    <source>
        <strain evidence="14">14508</strain>
    </source>
</reference>
<dbReference type="Pfam" id="PF02163">
    <property type="entry name" value="Peptidase_M50"/>
    <property type="match status" value="2"/>
</dbReference>
<evidence type="ECO:0000256" key="10">
    <source>
        <dbReference type="ARBA" id="ARBA00023049"/>
    </source>
</evidence>
<accession>A0A9D1G8E7</accession>
<evidence type="ECO:0000256" key="4">
    <source>
        <dbReference type="ARBA" id="ARBA00022670"/>
    </source>
</evidence>
<dbReference type="GO" id="GO:0016020">
    <property type="term" value="C:membrane"/>
    <property type="evidence" value="ECO:0007669"/>
    <property type="project" value="UniProtKB-SubCell"/>
</dbReference>
<name>A0A9D1G8E7_9FIRM</name>
<feature type="transmembrane region" description="Helical" evidence="12">
    <location>
        <begin position="156"/>
        <end position="176"/>
    </location>
</feature>
<dbReference type="AlphaFoldDB" id="A0A9D1G8E7"/>
<keyword evidence="6" id="KW-0479">Metal-binding</keyword>
<evidence type="ECO:0000256" key="2">
    <source>
        <dbReference type="ARBA" id="ARBA00004141"/>
    </source>
</evidence>
<dbReference type="PANTHER" id="PTHR39188:SF3">
    <property type="entry name" value="STAGE IV SPORULATION PROTEIN FB"/>
    <property type="match status" value="1"/>
</dbReference>
<dbReference type="Proteomes" id="UP000886893">
    <property type="component" value="Unassembled WGS sequence"/>
</dbReference>
<evidence type="ECO:0000259" key="13">
    <source>
        <dbReference type="Pfam" id="PF02163"/>
    </source>
</evidence>
<keyword evidence="9 12" id="KW-1133">Transmembrane helix</keyword>
<evidence type="ECO:0000256" key="12">
    <source>
        <dbReference type="SAM" id="Phobius"/>
    </source>
</evidence>
<evidence type="ECO:0000256" key="11">
    <source>
        <dbReference type="ARBA" id="ARBA00023136"/>
    </source>
</evidence>
<evidence type="ECO:0000256" key="6">
    <source>
        <dbReference type="ARBA" id="ARBA00022723"/>
    </source>
</evidence>
<dbReference type="GO" id="GO:0008237">
    <property type="term" value="F:metallopeptidase activity"/>
    <property type="evidence" value="ECO:0007669"/>
    <property type="project" value="UniProtKB-KW"/>
</dbReference>
<reference evidence="14" key="1">
    <citation type="submission" date="2020-10" db="EMBL/GenBank/DDBJ databases">
        <authorList>
            <person name="Gilroy R."/>
        </authorList>
    </citation>
    <scope>NUCLEOTIDE SEQUENCE</scope>
    <source>
        <strain evidence="14">14508</strain>
    </source>
</reference>
<evidence type="ECO:0000256" key="5">
    <source>
        <dbReference type="ARBA" id="ARBA00022692"/>
    </source>
</evidence>
<gene>
    <name evidence="14" type="ORF">IAD04_03655</name>
</gene>
<dbReference type="GO" id="GO:0046872">
    <property type="term" value="F:metal ion binding"/>
    <property type="evidence" value="ECO:0007669"/>
    <property type="project" value="UniProtKB-KW"/>
</dbReference>
<feature type="domain" description="Peptidase M50" evidence="13">
    <location>
        <begin position="33"/>
        <end position="113"/>
    </location>
</feature>
<keyword evidence="10" id="KW-0482">Metalloprotease</keyword>
<keyword evidence="4" id="KW-0645">Protease</keyword>
<evidence type="ECO:0000313" key="15">
    <source>
        <dbReference type="Proteomes" id="UP000886893"/>
    </source>
</evidence>
<keyword evidence="8" id="KW-0862">Zinc</keyword>
<evidence type="ECO:0000256" key="9">
    <source>
        <dbReference type="ARBA" id="ARBA00022989"/>
    </source>
</evidence>
<feature type="transmembrane region" description="Helical" evidence="12">
    <location>
        <begin position="84"/>
        <end position="105"/>
    </location>
</feature>
<keyword evidence="7" id="KW-0378">Hydrolase</keyword>
<keyword evidence="11 12" id="KW-0472">Membrane</keyword>
<feature type="transmembrane region" description="Helical" evidence="12">
    <location>
        <begin position="20"/>
        <end position="39"/>
    </location>
</feature>
<comment type="cofactor">
    <cofactor evidence="1">
        <name>Zn(2+)</name>
        <dbReference type="ChEBI" id="CHEBI:29105"/>
    </cofactor>
</comment>
<comment type="subcellular location">
    <subcellularLocation>
        <location evidence="2">Membrane</location>
        <topology evidence="2">Multi-pass membrane protein</topology>
    </subcellularLocation>
</comment>
<evidence type="ECO:0000256" key="7">
    <source>
        <dbReference type="ARBA" id="ARBA00022801"/>
    </source>
</evidence>
<proteinExistence type="inferred from homology"/>
<evidence type="ECO:0000313" key="14">
    <source>
        <dbReference type="EMBL" id="HIT17462.1"/>
    </source>
</evidence>
<evidence type="ECO:0000256" key="3">
    <source>
        <dbReference type="ARBA" id="ARBA00007931"/>
    </source>
</evidence>
<protein>
    <recommendedName>
        <fullName evidence="13">Peptidase M50 domain-containing protein</fullName>
    </recommendedName>
</protein>
<dbReference type="EMBL" id="DVKI01000116">
    <property type="protein sequence ID" value="HIT17462.1"/>
    <property type="molecule type" value="Genomic_DNA"/>
</dbReference>
<sequence length="257" mass="30791">MKILLKINDFIDIKSSTFIILLLTFLTGQFKPILIFLTLSGIHEIGHFLACLCFKVEVKKMTILPFGFNLQLKDYVELKPLQEFIIYISGPAMFFVNALLLSFLYQKNIISEITYEFAKNGNLAINLFNLLPIYPLDGFRIFNSALQMMTPYKKSLKFSCIFSLFIFFLLCIYNFYQPQIVITIFLFFMQWQYIKELPYLYRRFLYIKTSNKKYKRFKVLKNYNMYKEKNNYKIEQEKILDDRMIALKLLKENNQDF</sequence>
<comment type="caution">
    <text evidence="14">The sequence shown here is derived from an EMBL/GenBank/DDBJ whole genome shotgun (WGS) entry which is preliminary data.</text>
</comment>
<evidence type="ECO:0000256" key="8">
    <source>
        <dbReference type="ARBA" id="ARBA00022833"/>
    </source>
</evidence>
<comment type="similarity">
    <text evidence="3">Belongs to the peptidase M50B family.</text>
</comment>
<organism evidence="14 15">
    <name type="scientific">Candidatus Caccosoma faecigallinarum</name>
    <dbReference type="NCBI Taxonomy" id="2840720"/>
    <lineage>
        <taxon>Bacteria</taxon>
        <taxon>Bacillati</taxon>
        <taxon>Bacillota</taxon>
        <taxon>Bacillota incertae sedis</taxon>
        <taxon>Candidatus Caccosoma</taxon>
    </lineage>
</organism>
<dbReference type="InterPro" id="IPR008915">
    <property type="entry name" value="Peptidase_M50"/>
</dbReference>
<feature type="domain" description="Peptidase M50" evidence="13">
    <location>
        <begin position="116"/>
        <end position="170"/>
    </location>
</feature>
<dbReference type="GO" id="GO:0006508">
    <property type="term" value="P:proteolysis"/>
    <property type="evidence" value="ECO:0007669"/>
    <property type="project" value="UniProtKB-KW"/>
</dbReference>
<keyword evidence="5 12" id="KW-0812">Transmembrane</keyword>
<dbReference type="PANTHER" id="PTHR39188">
    <property type="entry name" value="MEMBRANE-ASSOCIATED ZINC METALLOPROTEASE M50B"/>
    <property type="match status" value="1"/>
</dbReference>